<accession>A0A813DT76</accession>
<dbReference type="InterPro" id="IPR026704">
    <property type="entry name" value="KATNIP"/>
</dbReference>
<feature type="non-terminal residue" evidence="3">
    <location>
        <position position="951"/>
    </location>
</feature>
<feature type="non-terminal residue" evidence="3">
    <location>
        <position position="1"/>
    </location>
</feature>
<dbReference type="PANTHER" id="PTHR21534">
    <property type="entry name" value="KATANIN-INTERACTING PROTEIN"/>
    <property type="match status" value="1"/>
</dbReference>
<comment type="caution">
    <text evidence="3">The sequence shown here is derived from an EMBL/GenBank/DDBJ whole genome shotgun (WGS) entry which is preliminary data.</text>
</comment>
<evidence type="ECO:0000259" key="2">
    <source>
        <dbReference type="Pfam" id="PF14652"/>
    </source>
</evidence>
<dbReference type="InterPro" id="IPR027859">
    <property type="entry name" value="KATNIP_dom"/>
</dbReference>
<protein>
    <recommendedName>
        <fullName evidence="2">KATNIP domain-containing protein</fullName>
    </recommendedName>
</protein>
<feature type="compositionally biased region" description="Acidic residues" evidence="1">
    <location>
        <begin position="39"/>
        <end position="50"/>
    </location>
</feature>
<feature type="compositionally biased region" description="Polar residues" evidence="1">
    <location>
        <begin position="123"/>
        <end position="136"/>
    </location>
</feature>
<dbReference type="EMBL" id="CAJNNV010004713">
    <property type="protein sequence ID" value="CAE8591131.1"/>
    <property type="molecule type" value="Genomic_DNA"/>
</dbReference>
<organism evidence="3 4">
    <name type="scientific">Polarella glacialis</name>
    <name type="common">Dinoflagellate</name>
    <dbReference type="NCBI Taxonomy" id="89957"/>
    <lineage>
        <taxon>Eukaryota</taxon>
        <taxon>Sar</taxon>
        <taxon>Alveolata</taxon>
        <taxon>Dinophyceae</taxon>
        <taxon>Suessiales</taxon>
        <taxon>Suessiaceae</taxon>
        <taxon>Polarella</taxon>
    </lineage>
</organism>
<evidence type="ECO:0000313" key="4">
    <source>
        <dbReference type="Proteomes" id="UP000654075"/>
    </source>
</evidence>
<dbReference type="OrthoDB" id="304622at2759"/>
<reference evidence="3" key="1">
    <citation type="submission" date="2021-02" db="EMBL/GenBank/DDBJ databases">
        <authorList>
            <person name="Dougan E. K."/>
            <person name="Rhodes N."/>
            <person name="Thang M."/>
            <person name="Chan C."/>
        </authorList>
    </citation>
    <scope>NUCLEOTIDE SEQUENCE</scope>
</reference>
<evidence type="ECO:0000313" key="3">
    <source>
        <dbReference type="EMBL" id="CAE8591131.1"/>
    </source>
</evidence>
<gene>
    <name evidence="3" type="ORF">PGLA1383_LOCUS9821</name>
</gene>
<name>A0A813DT76_POLGL</name>
<feature type="region of interest" description="Disordered" evidence="1">
    <location>
        <begin position="37"/>
        <end position="78"/>
    </location>
</feature>
<feature type="region of interest" description="Disordered" evidence="1">
    <location>
        <begin position="109"/>
        <end position="260"/>
    </location>
</feature>
<proteinExistence type="predicted"/>
<dbReference type="Proteomes" id="UP000654075">
    <property type="component" value="Unassembled WGS sequence"/>
</dbReference>
<feature type="domain" description="KATNIP" evidence="2">
    <location>
        <begin position="727"/>
        <end position="875"/>
    </location>
</feature>
<dbReference type="AlphaFoldDB" id="A0A813DT76"/>
<feature type="region of interest" description="Disordered" evidence="1">
    <location>
        <begin position="535"/>
        <end position="604"/>
    </location>
</feature>
<feature type="compositionally biased region" description="Low complexity" evidence="1">
    <location>
        <begin position="151"/>
        <end position="171"/>
    </location>
</feature>
<evidence type="ECO:0000256" key="1">
    <source>
        <dbReference type="SAM" id="MobiDB-lite"/>
    </source>
</evidence>
<feature type="compositionally biased region" description="Low complexity" evidence="1">
    <location>
        <begin position="339"/>
        <end position="357"/>
    </location>
</feature>
<feature type="region of interest" description="Disordered" evidence="1">
    <location>
        <begin position="339"/>
        <end position="373"/>
    </location>
</feature>
<keyword evidence="4" id="KW-1185">Reference proteome</keyword>
<dbReference type="PANTHER" id="PTHR21534:SF0">
    <property type="entry name" value="KATANIN-INTERACTING PROTEIN"/>
    <property type="match status" value="1"/>
</dbReference>
<feature type="compositionally biased region" description="Low complexity" evidence="1">
    <location>
        <begin position="192"/>
        <end position="210"/>
    </location>
</feature>
<feature type="compositionally biased region" description="Polar residues" evidence="1">
    <location>
        <begin position="66"/>
        <end position="77"/>
    </location>
</feature>
<dbReference type="Pfam" id="PF14652">
    <property type="entry name" value="DUF4457"/>
    <property type="match status" value="1"/>
</dbReference>
<sequence length="951" mass="100945">DGEVYRCSPHEAALANALASAPAAGSTLRLPEVLHEDGEIGEEINEELPDPDSRWEAQEEDFAGSRPSTGGSVSGVDQDTRGVLRMMNAANQEQLNLLRASLTGQIEQRVPSAGSGLPLQPNRYLQPQRLTQSGSSKVLDAPSSGSTRPLSGNSRPSSSNSAIASAIQAENARVKKLSEGSNPDEVGGALASGSRPGSSDGPGSRPSSRSSKVRRLPFSFEDAAENAPPSVLGGASAPSRPFLVPTSGYPSFSSGGLPPQAPLNVAPSAAPSPVVLAAAVSSDAVAPRGLNDEIFDRVGRLDRRKQKALLRVLESLEGADESGITETNSVIAASVLKSASTPSSSSSSPVKPTTSISAPASPEDKLQRQVQGQAAPGAIRVRVLSNWGDARQCGLSLIEALNAGAEVVRIPPAALYVQGTQGGSTSLGRVLEGQGSSTNEKHMWLGAVCARPAPGGKGFEAFEIVLSWPQSLPFPAALRLWNFNSPEGGLSKGAREVEVWRGDRCVWSGEIPMGTGSSAIVPAVAGLEQGFSLPSAMPRIGGDDQDVASDQSPARPVGKDRPIWLDGIPVRPDFDDDDDGGDGFELSPNPKGSRSLSRNAGDDEREMMRSISALEQFGASQSRRFFGGRLQESDQARTAEDWLAPVQGSSSSTSKHLLVEDDALQTAQFGGADLAGEQLLEALASYGLDIPIRHWGDDHDALDGLVSDDPPNIMGASLMAGQFDPMQSVVIPTTPCGRMLVFNCVSTWGDQNFVGLAGIEIFDGRGFPVAMKDVMRQVTADPHSINVLDEYQHDPRTPDKLFDQVNLTRDDFHVWLAPFSPGRAHTITVDLEQNTEICMIRMWNYNKSRLHSSRGVRDLEILLDGRCIFTGEVRRAPGVLTSPDEACEHILFTQDEDVLEGVAEHDWLPTHLPPDSDDEDCDEYEVDVALPEALLGGGSFGVARPPTADLK</sequence>